<evidence type="ECO:0000256" key="4">
    <source>
        <dbReference type="ARBA" id="ARBA00023015"/>
    </source>
</evidence>
<keyword evidence="3" id="KW-0862">Zinc</keyword>
<evidence type="ECO:0000256" key="2">
    <source>
        <dbReference type="ARBA" id="ARBA00022491"/>
    </source>
</evidence>
<dbReference type="GO" id="GO:1900376">
    <property type="term" value="P:regulation of secondary metabolite biosynthetic process"/>
    <property type="evidence" value="ECO:0007669"/>
    <property type="project" value="TreeGrafter"/>
</dbReference>
<dbReference type="InterPro" id="IPR036388">
    <property type="entry name" value="WH-like_DNA-bd_sf"/>
</dbReference>
<proteinExistence type="inferred from homology"/>
<sequence length="138" mass="15415">MSLDLLEDRLREHGYRVTTQRRAVFDAVAGLGHGTHEEILRHAQTVDASLNLSTVYRNLEVLEEIGLVRHAHLGHGSPTYHLADHHRHLHLVCSKCKEVLEVSVDTANPLVDELKTSHGFAVDIDHFAIQGLCSKCQS</sequence>
<dbReference type="PANTHER" id="PTHR33202">
    <property type="entry name" value="ZINC UPTAKE REGULATION PROTEIN"/>
    <property type="match status" value="1"/>
</dbReference>
<dbReference type="CDD" id="cd07153">
    <property type="entry name" value="Fur_like"/>
    <property type="match status" value="1"/>
</dbReference>
<evidence type="ECO:0000313" key="7">
    <source>
        <dbReference type="EMBL" id="CAB4615198.1"/>
    </source>
</evidence>
<comment type="similarity">
    <text evidence="1">Belongs to the Fur family.</text>
</comment>
<dbReference type="AlphaFoldDB" id="A0A6J6I3A0"/>
<dbReference type="EMBL" id="CAEZVF010000011">
    <property type="protein sequence ID" value="CAB4615198.1"/>
    <property type="molecule type" value="Genomic_DNA"/>
</dbReference>
<dbReference type="GO" id="GO:0045892">
    <property type="term" value="P:negative regulation of DNA-templated transcription"/>
    <property type="evidence" value="ECO:0007669"/>
    <property type="project" value="TreeGrafter"/>
</dbReference>
<accession>A0A6J6I3A0</accession>
<dbReference type="GO" id="GO:0000976">
    <property type="term" value="F:transcription cis-regulatory region binding"/>
    <property type="evidence" value="ECO:0007669"/>
    <property type="project" value="TreeGrafter"/>
</dbReference>
<keyword evidence="4" id="KW-0805">Transcription regulation</keyword>
<evidence type="ECO:0000256" key="3">
    <source>
        <dbReference type="ARBA" id="ARBA00022833"/>
    </source>
</evidence>
<reference evidence="7" key="1">
    <citation type="submission" date="2020-05" db="EMBL/GenBank/DDBJ databases">
        <authorList>
            <person name="Chiriac C."/>
            <person name="Salcher M."/>
            <person name="Ghai R."/>
            <person name="Kavagutti S V."/>
        </authorList>
    </citation>
    <scope>NUCLEOTIDE SEQUENCE</scope>
</reference>
<keyword evidence="2" id="KW-0678">Repressor</keyword>
<name>A0A6J6I3A0_9ZZZZ</name>
<evidence type="ECO:0000256" key="6">
    <source>
        <dbReference type="ARBA" id="ARBA00023163"/>
    </source>
</evidence>
<evidence type="ECO:0000256" key="1">
    <source>
        <dbReference type="ARBA" id="ARBA00007957"/>
    </source>
</evidence>
<dbReference type="GO" id="GO:0003700">
    <property type="term" value="F:DNA-binding transcription factor activity"/>
    <property type="evidence" value="ECO:0007669"/>
    <property type="project" value="InterPro"/>
</dbReference>
<dbReference type="InterPro" id="IPR002481">
    <property type="entry name" value="FUR"/>
</dbReference>
<evidence type="ECO:0000256" key="5">
    <source>
        <dbReference type="ARBA" id="ARBA00023125"/>
    </source>
</evidence>
<keyword evidence="5" id="KW-0238">DNA-binding</keyword>
<dbReference type="InterPro" id="IPR036390">
    <property type="entry name" value="WH_DNA-bd_sf"/>
</dbReference>
<keyword evidence="6" id="KW-0804">Transcription</keyword>
<organism evidence="7">
    <name type="scientific">freshwater metagenome</name>
    <dbReference type="NCBI Taxonomy" id="449393"/>
    <lineage>
        <taxon>unclassified sequences</taxon>
        <taxon>metagenomes</taxon>
        <taxon>ecological metagenomes</taxon>
    </lineage>
</organism>
<dbReference type="Gene3D" id="1.10.10.10">
    <property type="entry name" value="Winged helix-like DNA-binding domain superfamily/Winged helix DNA-binding domain"/>
    <property type="match status" value="1"/>
</dbReference>
<dbReference type="Pfam" id="PF01475">
    <property type="entry name" value="FUR"/>
    <property type="match status" value="1"/>
</dbReference>
<dbReference type="InterPro" id="IPR043135">
    <property type="entry name" value="Fur_C"/>
</dbReference>
<protein>
    <submittedName>
        <fullName evidence="7">Unannotated protein</fullName>
    </submittedName>
</protein>
<dbReference type="Gene3D" id="3.30.1490.190">
    <property type="match status" value="1"/>
</dbReference>
<dbReference type="SUPFAM" id="SSF46785">
    <property type="entry name" value="Winged helix' DNA-binding domain"/>
    <property type="match status" value="1"/>
</dbReference>
<dbReference type="GO" id="GO:0008270">
    <property type="term" value="F:zinc ion binding"/>
    <property type="evidence" value="ECO:0007669"/>
    <property type="project" value="TreeGrafter"/>
</dbReference>
<gene>
    <name evidence="7" type="ORF">UFOPK1939_00141</name>
</gene>
<dbReference type="PANTHER" id="PTHR33202:SF7">
    <property type="entry name" value="FERRIC UPTAKE REGULATION PROTEIN"/>
    <property type="match status" value="1"/>
</dbReference>